<dbReference type="RefSeq" id="XP_027362599.1">
    <property type="nucleotide sequence ID" value="XM_027506798.1"/>
</dbReference>
<keyword evidence="1" id="KW-1185">Reference proteome</keyword>
<dbReference type="KEGG" id="aprc:113870201"/>
<dbReference type="PANTHER" id="PTHR33623:SF4">
    <property type="entry name" value="DUF4378 DOMAIN-CONTAINING PROTEIN"/>
    <property type="match status" value="1"/>
</dbReference>
<organism evidence="1 2">
    <name type="scientific">Abrus precatorius</name>
    <name type="common">Indian licorice</name>
    <name type="synonym">Glycine abrus</name>
    <dbReference type="NCBI Taxonomy" id="3816"/>
    <lineage>
        <taxon>Eukaryota</taxon>
        <taxon>Viridiplantae</taxon>
        <taxon>Streptophyta</taxon>
        <taxon>Embryophyta</taxon>
        <taxon>Tracheophyta</taxon>
        <taxon>Spermatophyta</taxon>
        <taxon>Magnoliopsida</taxon>
        <taxon>eudicotyledons</taxon>
        <taxon>Gunneridae</taxon>
        <taxon>Pentapetalae</taxon>
        <taxon>rosids</taxon>
        <taxon>fabids</taxon>
        <taxon>Fabales</taxon>
        <taxon>Fabaceae</taxon>
        <taxon>Papilionoideae</taxon>
        <taxon>50 kb inversion clade</taxon>
        <taxon>NPAAA clade</taxon>
        <taxon>indigoferoid/millettioid clade</taxon>
        <taxon>Abreae</taxon>
        <taxon>Abrus</taxon>
    </lineage>
</organism>
<reference evidence="1" key="1">
    <citation type="journal article" date="2019" name="Toxins">
        <title>Detection of Abrin-Like and Prepropulchellin-Like Toxin Genes and Transcripts Using Whole Genome Sequencing and Full-Length Transcript Sequencing of Abrus precatorius.</title>
        <authorList>
            <person name="Hovde B.T."/>
            <person name="Daligault H.E."/>
            <person name="Hanschen E.R."/>
            <person name="Kunde Y.A."/>
            <person name="Johnson M.B."/>
            <person name="Starkenburg S.R."/>
            <person name="Johnson S.L."/>
        </authorList>
    </citation>
    <scope>NUCLEOTIDE SEQUENCE [LARGE SCALE GENOMIC DNA]</scope>
</reference>
<proteinExistence type="predicted"/>
<dbReference type="Proteomes" id="UP000694853">
    <property type="component" value="Unplaced"/>
</dbReference>
<sequence>MASGSDKPLSYPETSTLLLLKDYLRDDLSSCSSSGFRSLPRRQCCFQPLSSSCSAQSTLRKASEAFLNAIKSVAISALQRSPSLTQTQWSTAKRGHRLSTSLSRRLLSRSFWRRSSKGGKTTTFKSTVNTNSCPESHFTCSLTNAEIEGSVTTTNTCSVTNSTRDWPNEEKEQFSPVSVLDCPLFDEDEVITSPFASISCSRQEVAKHKHMQKTRHFNRVASLKPVALEKKISWLELQKDESINNHPTEPRPVFVSITNTQSRNNNPLRDTVEENARDLLTLFKKSIPLVCLKIETETLLFDFFKQSIWENCGIENIMKRQLCEVAEDWIRGPKEQYLSFQVRKGRDTYIKEMDKCGSWTNSDEEIQCLAMELEVEFSISLVKELVLDLTTC</sequence>
<dbReference type="PANTHER" id="PTHR33623">
    <property type="entry name" value="OS04G0572500 PROTEIN"/>
    <property type="match status" value="1"/>
</dbReference>
<name>A0A8B8M623_ABRPR</name>
<protein>
    <submittedName>
        <fullName evidence="2">Uncharacterized protein LOC113870201</fullName>
    </submittedName>
</protein>
<dbReference type="GeneID" id="113870201"/>
<evidence type="ECO:0000313" key="2">
    <source>
        <dbReference type="RefSeq" id="XP_027362599.1"/>
    </source>
</evidence>
<accession>A0A8B8M623</accession>
<gene>
    <name evidence="2" type="primary">LOC113870201</name>
</gene>
<dbReference type="OrthoDB" id="668456at2759"/>
<dbReference type="AlphaFoldDB" id="A0A8B8M623"/>
<reference evidence="2" key="2">
    <citation type="submission" date="2025-08" db="UniProtKB">
        <authorList>
            <consortium name="RefSeq"/>
        </authorList>
    </citation>
    <scope>IDENTIFICATION</scope>
    <source>
        <tissue evidence="2">Young leaves</tissue>
    </source>
</reference>
<evidence type="ECO:0000313" key="1">
    <source>
        <dbReference type="Proteomes" id="UP000694853"/>
    </source>
</evidence>